<dbReference type="Proteomes" id="UP001642464">
    <property type="component" value="Unassembled WGS sequence"/>
</dbReference>
<reference evidence="1 2" key="1">
    <citation type="submission" date="2024-02" db="EMBL/GenBank/DDBJ databases">
        <authorList>
            <person name="Chen Y."/>
            <person name="Shah S."/>
            <person name="Dougan E. K."/>
            <person name="Thang M."/>
            <person name="Chan C."/>
        </authorList>
    </citation>
    <scope>NUCLEOTIDE SEQUENCE [LARGE SCALE GENOMIC DNA]</scope>
</reference>
<name>A0ABP0Q3F6_9DINO</name>
<protein>
    <submittedName>
        <fullName evidence="1">Uncharacterized protein</fullName>
    </submittedName>
</protein>
<sequence>DFSTKIEHKMLEERNKTVQDCLNAFIEHIDGLNTGTKLSKDISAEDIAGFLGLIEAIEKLGQPADCLKSLREAKDLETLSSTFHDVSNFAKILKLSFQPLVDGNALEPSVSDDNLSALISILLSPPKGVNELPLFDRFSKCTEVRLLHMLRKALLSILTPLVKSLSARNLLALMDAQGPGLKLDDVKVEQGQIEIAQKQCEAMAKTFPDWLPKAAPDFDFGFAIADDDVTAETAKDETMQAEGEDGEVGKSCLAKARVAIWMICSFPRAMKVLLGCQRCSSLKTALCQTPESPVNSYEDFIKAAVAAHAEMEEFKSFATALALDSDSDSDGKRILFIQKFVKFAEGSICTSADEVVKSATKLQQSVCGELETLLSDALLSSTETIINEGCSDANMNKLLEIAQSKPSKSLHANVKQIEFLAEVFSVLAGLKDMKADACDPPLKAVQDASQVIASESMQKGKTLNCCLATVQALARPLKANEQRGNLARRARVMITTRGVKIPPNLDMLLTKKAANSDKENESKGES</sequence>
<feature type="non-terminal residue" evidence="1">
    <location>
        <position position="1"/>
    </location>
</feature>
<evidence type="ECO:0000313" key="2">
    <source>
        <dbReference type="Proteomes" id="UP001642464"/>
    </source>
</evidence>
<dbReference type="EMBL" id="CAXAMM010038910">
    <property type="protein sequence ID" value="CAK9082058.1"/>
    <property type="molecule type" value="Genomic_DNA"/>
</dbReference>
<proteinExistence type="predicted"/>
<accession>A0ABP0Q3F6</accession>
<keyword evidence="2" id="KW-1185">Reference proteome</keyword>
<evidence type="ECO:0000313" key="1">
    <source>
        <dbReference type="EMBL" id="CAK9082058.1"/>
    </source>
</evidence>
<comment type="caution">
    <text evidence="1">The sequence shown here is derived from an EMBL/GenBank/DDBJ whole genome shotgun (WGS) entry which is preliminary data.</text>
</comment>
<organism evidence="1 2">
    <name type="scientific">Durusdinium trenchii</name>
    <dbReference type="NCBI Taxonomy" id="1381693"/>
    <lineage>
        <taxon>Eukaryota</taxon>
        <taxon>Sar</taxon>
        <taxon>Alveolata</taxon>
        <taxon>Dinophyceae</taxon>
        <taxon>Suessiales</taxon>
        <taxon>Symbiodiniaceae</taxon>
        <taxon>Durusdinium</taxon>
    </lineage>
</organism>
<gene>
    <name evidence="1" type="ORF">SCF082_LOCUS39022</name>
</gene>